<dbReference type="WBParaSite" id="PTRK_0001511400.1">
    <property type="protein sequence ID" value="PTRK_0001511400.1"/>
    <property type="gene ID" value="PTRK_0001511400"/>
</dbReference>
<name>A0A0N5A0U2_PARTI</name>
<evidence type="ECO:0000313" key="1">
    <source>
        <dbReference type="Proteomes" id="UP000038045"/>
    </source>
</evidence>
<sequence>MPQKTLLNIFHNRPDLVVFTPNMIYVCDLTICSITNLESAARLKWQRYYLDRSSEITTMIPFIEENKYANKPNICKHLRELYKLPCHFIPLVFSRFGEIDSKNLDRWQNFFKIFDMEGKKHIARISRRIAMESEFMLYKYFT</sequence>
<reference evidence="2" key="1">
    <citation type="submission" date="2016-03" db="UniProtKB">
        <authorList>
            <consortium name="WormBaseParasite"/>
        </authorList>
    </citation>
    <scope>IDENTIFICATION</scope>
</reference>
<keyword evidence="1" id="KW-1185">Reference proteome</keyword>
<protein>
    <submittedName>
        <fullName evidence="2">Uncharacterized protein</fullName>
    </submittedName>
</protein>
<dbReference type="AlphaFoldDB" id="A0A0N5A0U2"/>
<evidence type="ECO:0000313" key="2">
    <source>
        <dbReference type="WBParaSite" id="PTRK_0001511400.1"/>
    </source>
</evidence>
<dbReference type="STRING" id="131310.A0A0N5A0U2"/>
<organism evidence="1 2">
    <name type="scientific">Parastrongyloides trichosuri</name>
    <name type="common">Possum-specific nematode worm</name>
    <dbReference type="NCBI Taxonomy" id="131310"/>
    <lineage>
        <taxon>Eukaryota</taxon>
        <taxon>Metazoa</taxon>
        <taxon>Ecdysozoa</taxon>
        <taxon>Nematoda</taxon>
        <taxon>Chromadorea</taxon>
        <taxon>Rhabditida</taxon>
        <taxon>Tylenchina</taxon>
        <taxon>Panagrolaimomorpha</taxon>
        <taxon>Strongyloidoidea</taxon>
        <taxon>Strongyloididae</taxon>
        <taxon>Parastrongyloides</taxon>
    </lineage>
</organism>
<accession>A0A0N5A0U2</accession>
<proteinExistence type="predicted"/>
<dbReference type="Proteomes" id="UP000038045">
    <property type="component" value="Unplaced"/>
</dbReference>